<feature type="domain" description="THIF-type NAD/FAD binding fold" evidence="1">
    <location>
        <begin position="6"/>
        <end position="224"/>
    </location>
</feature>
<dbReference type="GO" id="GO:0004792">
    <property type="term" value="F:thiosulfate-cyanide sulfurtransferase activity"/>
    <property type="evidence" value="ECO:0007669"/>
    <property type="project" value="TreeGrafter"/>
</dbReference>
<protein>
    <recommendedName>
        <fullName evidence="1">THIF-type NAD/FAD binding fold domain-containing protein</fullName>
    </recommendedName>
</protein>
<dbReference type="Gene3D" id="3.40.50.720">
    <property type="entry name" value="NAD(P)-binding Rossmann-like Domain"/>
    <property type="match status" value="1"/>
</dbReference>
<dbReference type="OrthoDB" id="9804286at2"/>
<proteinExistence type="predicted"/>
<dbReference type="GO" id="GO:0008641">
    <property type="term" value="F:ubiquitin-like modifier activating enzyme activity"/>
    <property type="evidence" value="ECO:0007669"/>
    <property type="project" value="InterPro"/>
</dbReference>
<reference evidence="2 3" key="1">
    <citation type="submission" date="2017-07" db="EMBL/GenBank/DDBJ databases">
        <title>Elstera cyanobacteriorum sp. nov., a novel bacterium isolated from cyanobacterial aggregates in a eutrophic lake.</title>
        <authorList>
            <person name="Cai H."/>
        </authorList>
    </citation>
    <scope>NUCLEOTIDE SEQUENCE [LARGE SCALE GENOMIC DNA]</scope>
    <source>
        <strain evidence="2 3">TH019</strain>
    </source>
</reference>
<dbReference type="Proteomes" id="UP000216361">
    <property type="component" value="Unassembled WGS sequence"/>
</dbReference>
<dbReference type="PANTHER" id="PTHR10953:SF102">
    <property type="entry name" value="ADENYLYLTRANSFERASE AND SULFURTRANSFERASE MOCS3"/>
    <property type="match status" value="1"/>
</dbReference>
<gene>
    <name evidence="2" type="ORF">CHR90_05605</name>
</gene>
<dbReference type="PANTHER" id="PTHR10953">
    <property type="entry name" value="UBIQUITIN-ACTIVATING ENZYME E1"/>
    <property type="match status" value="1"/>
</dbReference>
<dbReference type="RefSeq" id="WP_094408008.1">
    <property type="nucleotide sequence ID" value="NZ_BMJZ01000001.1"/>
</dbReference>
<evidence type="ECO:0000313" key="2">
    <source>
        <dbReference type="EMBL" id="OYQ20185.1"/>
    </source>
</evidence>
<dbReference type="AlphaFoldDB" id="A0A255XUT7"/>
<dbReference type="InterPro" id="IPR000594">
    <property type="entry name" value="ThiF_NAD_FAD-bd"/>
</dbReference>
<dbReference type="GO" id="GO:0016779">
    <property type="term" value="F:nucleotidyltransferase activity"/>
    <property type="evidence" value="ECO:0007669"/>
    <property type="project" value="TreeGrafter"/>
</dbReference>
<evidence type="ECO:0000259" key="1">
    <source>
        <dbReference type="Pfam" id="PF00899"/>
    </source>
</evidence>
<accession>A0A255XUT7</accession>
<dbReference type="CDD" id="cd00757">
    <property type="entry name" value="ThiF_MoeB_HesA_family"/>
    <property type="match status" value="1"/>
</dbReference>
<name>A0A255XUT7_9PROT</name>
<dbReference type="EMBL" id="NOXS01000029">
    <property type="protein sequence ID" value="OYQ20185.1"/>
    <property type="molecule type" value="Genomic_DNA"/>
</dbReference>
<dbReference type="InterPro" id="IPR045886">
    <property type="entry name" value="ThiF/MoeB/HesA"/>
</dbReference>
<dbReference type="SUPFAM" id="SSF69572">
    <property type="entry name" value="Activating enzymes of the ubiquitin-like proteins"/>
    <property type="match status" value="1"/>
</dbReference>
<dbReference type="Pfam" id="PF00899">
    <property type="entry name" value="ThiF"/>
    <property type="match status" value="1"/>
</dbReference>
<keyword evidence="3" id="KW-1185">Reference proteome</keyword>
<sequence length="319" mass="33166">MTDARYSRQTAVPQVGDDGQAKLSAARVLVVGVGGLGCPALLYLAGAGVGTLRMVDADRVSLSNLHRQTLFAEADIGRRKVEAAADRLRALNPSLIYEPQAVTLTDARADALVAGCDVVLDAADSYLVSCALSDACERAGVPLVSASILGMDGSIGTFCHRAPGYRAVFPDFPAPASCASAGVLGPAVGMFGAWMAQLALHLLIDYPPDPRGRIWRADLGQGRFVPIDFLNASEDDLPPRPLLLALEDIQPGDTVVDLRSPVERAALPCPGALTAVPEVVPGRLVLACASGRRALAAAEPLFDANSDWAIAILALGVPA</sequence>
<dbReference type="InterPro" id="IPR035985">
    <property type="entry name" value="Ubiquitin-activating_enz"/>
</dbReference>
<dbReference type="GO" id="GO:0005737">
    <property type="term" value="C:cytoplasm"/>
    <property type="evidence" value="ECO:0007669"/>
    <property type="project" value="TreeGrafter"/>
</dbReference>
<comment type="caution">
    <text evidence="2">The sequence shown here is derived from an EMBL/GenBank/DDBJ whole genome shotgun (WGS) entry which is preliminary data.</text>
</comment>
<organism evidence="2 3">
    <name type="scientific">Elstera cyanobacteriorum</name>
    <dbReference type="NCBI Taxonomy" id="2022747"/>
    <lineage>
        <taxon>Bacteria</taxon>
        <taxon>Pseudomonadati</taxon>
        <taxon>Pseudomonadota</taxon>
        <taxon>Alphaproteobacteria</taxon>
        <taxon>Rhodospirillales</taxon>
        <taxon>Rhodospirillaceae</taxon>
        <taxon>Elstera</taxon>
    </lineage>
</organism>
<evidence type="ECO:0000313" key="3">
    <source>
        <dbReference type="Proteomes" id="UP000216361"/>
    </source>
</evidence>